<dbReference type="Proteomes" id="UP000184123">
    <property type="component" value="Unassembled WGS sequence"/>
</dbReference>
<reference evidence="2 5" key="2">
    <citation type="submission" date="2019-07" db="EMBL/GenBank/DDBJ databases">
        <title>Whole genome shotgun sequence of Halomonas cupida NBRC 102219.</title>
        <authorList>
            <person name="Hosoyama A."/>
            <person name="Uohara A."/>
            <person name="Ohji S."/>
            <person name="Ichikawa N."/>
        </authorList>
    </citation>
    <scope>NUCLEOTIDE SEQUENCE [LARGE SCALE GENOMIC DNA]</scope>
    <source>
        <strain evidence="2 5">NBRC 102219</strain>
    </source>
</reference>
<organism evidence="3 4">
    <name type="scientific">Halomonas cupida</name>
    <dbReference type="NCBI Taxonomy" id="44933"/>
    <lineage>
        <taxon>Bacteria</taxon>
        <taxon>Pseudomonadati</taxon>
        <taxon>Pseudomonadota</taxon>
        <taxon>Gammaproteobacteria</taxon>
        <taxon>Oceanospirillales</taxon>
        <taxon>Halomonadaceae</taxon>
        <taxon>Halomonas</taxon>
    </lineage>
</organism>
<dbReference type="STRING" id="44933.SAMN05660971_02716"/>
<keyword evidence="5" id="KW-1185">Reference proteome</keyword>
<feature type="domain" description="YhdP central" evidence="1">
    <location>
        <begin position="3"/>
        <end position="1291"/>
    </location>
</feature>
<name>A0A1M7HX36_9GAMM</name>
<evidence type="ECO:0000313" key="3">
    <source>
        <dbReference type="EMBL" id="SHM32949.1"/>
    </source>
</evidence>
<protein>
    <submittedName>
        <fullName evidence="3">TIGR02099 family protein</fullName>
    </submittedName>
</protein>
<evidence type="ECO:0000313" key="2">
    <source>
        <dbReference type="EMBL" id="GEN23928.1"/>
    </source>
</evidence>
<dbReference type="PANTHER" id="PTHR38690">
    <property type="entry name" value="PROTEASE-RELATED"/>
    <property type="match status" value="1"/>
</dbReference>
<dbReference type="EMBL" id="FRCA01000007">
    <property type="protein sequence ID" value="SHM32949.1"/>
    <property type="molecule type" value="Genomic_DNA"/>
</dbReference>
<dbReference type="Proteomes" id="UP000321726">
    <property type="component" value="Unassembled WGS sequence"/>
</dbReference>
<accession>A0A1M7HX36</accession>
<evidence type="ECO:0000313" key="5">
    <source>
        <dbReference type="Proteomes" id="UP000321726"/>
    </source>
</evidence>
<dbReference type="Pfam" id="PF13116">
    <property type="entry name" value="YhdP"/>
    <property type="match status" value="1"/>
</dbReference>
<sequence>MAPFRLLSRWTLTLVAVVLALVALLLLVLRLSFAQVNQLETMLVDMLENRFDAKASLTHIDGAINGVDPQVSLDGLSLESRTSLGDYPLLQIDHGDVRLDSLTSVRNLLPVVERAHFKGVTLHLYQDQQRRWTWPRPARIPPELVPEGEFSLQRVDFWVGVLLRQRAWVDDLRVVLHGQRRVTELRAPRVLMTADESGNTHIEGEVFIEGRGKEALQVVMTLKPGDEDAANFDAALQGTMQLESLTGLSTLLGIEDIVRFDEASGDVKLWGRWDGGRLVDVRLDLTAPRLALNQSRPLDTDVEHKGGVVLDGGELRGQWVREGVDDWQSWFEGSAEAIEWTGGNGQQAPAGTPIPKYWHITSLDNGWWANASGFELEALAAWRERLQLPEGLARAVDALQPRGQVSGLGFGRRDGQWQARVAANAVEVSPWQSAPGGGPLDIWVEADGTSGRVDFVNADGASMYFPEIFAEPMALDYARGRVGWSYDGPRSFVSGRDLEVGWKGADVQGNFGLAIASDQRGGFGLNLDFQNVDAFDQPLSGWLPMPLLRNDVDPELAEWLASGLAGHVPQGSLGLHVPLREQDSLSGEALDPSLDLELDIVDGRLPYAEGWPALTDVSGHLSVKDENVDARVDHAESHGLVTEGARAVLEDQQLNVEGPVSGSLDNLFAFLAEMPVDGAEAAADWQGQGQVEGQLTLNLPMDDGDAALDLEVATQLRAPRIEHRGIGLLFTDVSGPLSWHQKGEQGGLQGQVEGEVLGGSIRADMAEPNRPIALAGTASSAALSEWAGLPPDTLLSGTTDWQGSLDLNEEQLSIDSSLRGITIALPDPLGKNSSESMPLALDIGLGDNGNIRGQLGHELGGRWRDAAGGQGQLWVGRMAPSRWPNAAGWELGATLPRLDIVAWADAIKPLLSGDHERGSGGLPFAINRVQADTACLVNEQSCLGSLALDAHPQGRNWQASLSGSLMEGQLDYLVGAAQPLRIRLERLDLDGLVADMKPEPVVEGAPGSLFGELEIAAQPAPFAERLGELPAGMLEIVDLEYQGHRFGPFKGQWQARSDQLSLAPVSLELGELTAEGELFWEASGSSESLTRSRLTITGGDPGTALEALGQQVAVTSETLDVDSQLAWPGAPWQFALVHSRGSIDVDMEDGTFANVSSPSARVIGLLNVDNLFRRLRLDFSDVTGAGTAFDRVRGTATLYGGVLETQGPISIDGPATDFTLEGTANLASRDLDLMLGVTLPVSNNLPLAAVLAGAPMVGGALFVADKLFGDAIDSVTRIHYQVQGPWTSPQISLESAQ</sequence>
<dbReference type="InterPro" id="IPR011836">
    <property type="entry name" value="YhdP"/>
</dbReference>
<dbReference type="OrthoDB" id="9762238at2"/>
<evidence type="ECO:0000259" key="1">
    <source>
        <dbReference type="Pfam" id="PF13116"/>
    </source>
</evidence>
<gene>
    <name evidence="2" type="ORF">HCU01_18770</name>
    <name evidence="3" type="ORF">SAMN05660971_02716</name>
</gene>
<reference evidence="3 4" key="1">
    <citation type="submission" date="2016-11" db="EMBL/GenBank/DDBJ databases">
        <authorList>
            <person name="Jaros S."/>
            <person name="Januszkiewicz K."/>
            <person name="Wedrychowicz H."/>
        </authorList>
    </citation>
    <scope>NUCLEOTIDE SEQUENCE [LARGE SCALE GENOMIC DNA]</scope>
    <source>
        <strain evidence="3 4">DSM 4740</strain>
    </source>
</reference>
<dbReference type="RefSeq" id="WP_073435744.1">
    <property type="nucleotide sequence ID" value="NZ_BJXU01000068.1"/>
</dbReference>
<dbReference type="InterPro" id="IPR025263">
    <property type="entry name" value="YhdP_central"/>
</dbReference>
<dbReference type="EMBL" id="BJXU01000068">
    <property type="protein sequence ID" value="GEN23928.1"/>
    <property type="molecule type" value="Genomic_DNA"/>
</dbReference>
<evidence type="ECO:0000313" key="4">
    <source>
        <dbReference type="Proteomes" id="UP000184123"/>
    </source>
</evidence>
<proteinExistence type="predicted"/>
<dbReference type="PANTHER" id="PTHR38690:SF1">
    <property type="entry name" value="PROTEASE"/>
    <property type="match status" value="1"/>
</dbReference>